<comment type="caution">
    <text evidence="1">The sequence shown here is derived from an EMBL/GenBank/DDBJ whole genome shotgun (WGS) entry which is preliminary data.</text>
</comment>
<protein>
    <submittedName>
        <fullName evidence="1">Uncharacterized protein</fullName>
    </submittedName>
</protein>
<feature type="non-terminal residue" evidence="1">
    <location>
        <position position="1"/>
    </location>
</feature>
<keyword evidence="2" id="KW-1185">Reference proteome</keyword>
<reference evidence="1 2" key="1">
    <citation type="journal article" date="2013" name="Proc. Natl. Acad. Sci. U.S.A.">
        <title>The king cobra genome reveals dynamic gene evolution and adaptation in the snake venom system.</title>
        <authorList>
            <person name="Vonk F.J."/>
            <person name="Casewell N.R."/>
            <person name="Henkel C.V."/>
            <person name="Heimberg A.M."/>
            <person name="Jansen H.J."/>
            <person name="McCleary R.J."/>
            <person name="Kerkkamp H.M."/>
            <person name="Vos R.A."/>
            <person name="Guerreiro I."/>
            <person name="Calvete J.J."/>
            <person name="Wuster W."/>
            <person name="Woods A.E."/>
            <person name="Logan J.M."/>
            <person name="Harrison R.A."/>
            <person name="Castoe T.A."/>
            <person name="de Koning A.P."/>
            <person name="Pollock D.D."/>
            <person name="Yandell M."/>
            <person name="Calderon D."/>
            <person name="Renjifo C."/>
            <person name="Currier R.B."/>
            <person name="Salgado D."/>
            <person name="Pla D."/>
            <person name="Sanz L."/>
            <person name="Hyder A.S."/>
            <person name="Ribeiro J.M."/>
            <person name="Arntzen J.W."/>
            <person name="van den Thillart G.E."/>
            <person name="Boetzer M."/>
            <person name="Pirovano W."/>
            <person name="Dirks R.P."/>
            <person name="Spaink H.P."/>
            <person name="Duboule D."/>
            <person name="McGlinn E."/>
            <person name="Kini R.M."/>
            <person name="Richardson M.K."/>
        </authorList>
    </citation>
    <scope>NUCLEOTIDE SEQUENCE</scope>
    <source>
        <tissue evidence="1">Blood</tissue>
    </source>
</reference>
<name>V8N9U4_OPHHA</name>
<dbReference type="AlphaFoldDB" id="V8N9U4"/>
<evidence type="ECO:0000313" key="2">
    <source>
        <dbReference type="Proteomes" id="UP000018936"/>
    </source>
</evidence>
<dbReference type="EMBL" id="AZIM01006385">
    <property type="protein sequence ID" value="ETE58711.1"/>
    <property type="molecule type" value="Genomic_DNA"/>
</dbReference>
<organism evidence="1 2">
    <name type="scientific">Ophiophagus hannah</name>
    <name type="common">King cobra</name>
    <name type="synonym">Naja hannah</name>
    <dbReference type="NCBI Taxonomy" id="8665"/>
    <lineage>
        <taxon>Eukaryota</taxon>
        <taxon>Metazoa</taxon>
        <taxon>Chordata</taxon>
        <taxon>Craniata</taxon>
        <taxon>Vertebrata</taxon>
        <taxon>Euteleostomi</taxon>
        <taxon>Lepidosauria</taxon>
        <taxon>Squamata</taxon>
        <taxon>Bifurcata</taxon>
        <taxon>Unidentata</taxon>
        <taxon>Episquamata</taxon>
        <taxon>Toxicofera</taxon>
        <taxon>Serpentes</taxon>
        <taxon>Colubroidea</taxon>
        <taxon>Elapidae</taxon>
        <taxon>Elapinae</taxon>
        <taxon>Ophiophagus</taxon>
    </lineage>
</organism>
<proteinExistence type="predicted"/>
<sequence>MWTASPVRSWRLSLFQWLSDKASSEQGSGFNPSKHSQTKLHDEFFTATRAQAFLQQKTEVPS</sequence>
<gene>
    <name evidence="1" type="ORF">L345_15567</name>
</gene>
<dbReference type="Proteomes" id="UP000018936">
    <property type="component" value="Unassembled WGS sequence"/>
</dbReference>
<evidence type="ECO:0000313" key="1">
    <source>
        <dbReference type="EMBL" id="ETE58711.1"/>
    </source>
</evidence>
<accession>V8N9U4</accession>